<protein>
    <submittedName>
        <fullName evidence="1">Uncharacterized protein</fullName>
    </submittedName>
</protein>
<proteinExistence type="predicted"/>
<reference evidence="1 2" key="1">
    <citation type="submission" date="2024-03" db="EMBL/GenBank/DDBJ databases">
        <authorList>
            <person name="Gkanogiannis A."/>
            <person name="Becerra Lopez-Lavalle L."/>
        </authorList>
    </citation>
    <scope>NUCLEOTIDE SEQUENCE [LARGE SCALE GENOMIC DNA]</scope>
</reference>
<evidence type="ECO:0000313" key="1">
    <source>
        <dbReference type="EMBL" id="CAK9319427.1"/>
    </source>
</evidence>
<gene>
    <name evidence="1" type="ORF">CITCOLO1_LOCUS11432</name>
</gene>
<evidence type="ECO:0000313" key="2">
    <source>
        <dbReference type="Proteomes" id="UP001642487"/>
    </source>
</evidence>
<name>A0ABP0YG23_9ROSI</name>
<accession>A0ABP0YG23</accession>
<feature type="non-terminal residue" evidence="1">
    <location>
        <position position="147"/>
    </location>
</feature>
<organism evidence="1 2">
    <name type="scientific">Citrullus colocynthis</name>
    <name type="common">colocynth</name>
    <dbReference type="NCBI Taxonomy" id="252529"/>
    <lineage>
        <taxon>Eukaryota</taxon>
        <taxon>Viridiplantae</taxon>
        <taxon>Streptophyta</taxon>
        <taxon>Embryophyta</taxon>
        <taxon>Tracheophyta</taxon>
        <taxon>Spermatophyta</taxon>
        <taxon>Magnoliopsida</taxon>
        <taxon>eudicotyledons</taxon>
        <taxon>Gunneridae</taxon>
        <taxon>Pentapetalae</taxon>
        <taxon>rosids</taxon>
        <taxon>fabids</taxon>
        <taxon>Cucurbitales</taxon>
        <taxon>Cucurbitaceae</taxon>
        <taxon>Benincaseae</taxon>
        <taxon>Citrullus</taxon>
    </lineage>
</organism>
<sequence>MNDPFACGAEPCISLVVKDIEPIDFVLSSPYEATVKQHRPQEPLTQLACRRLRLLELLPPSNERDNEICRRKTLETVRSDVVVLVCVKQQTIDVLIPVNSRPSTTAAAVQPGSPVAMGCATTVDSSAFVCCGWNRAQYVGVLWVSHL</sequence>
<dbReference type="Proteomes" id="UP001642487">
    <property type="component" value="Chromosome 4"/>
</dbReference>
<dbReference type="EMBL" id="OZ021738">
    <property type="protein sequence ID" value="CAK9319427.1"/>
    <property type="molecule type" value="Genomic_DNA"/>
</dbReference>
<keyword evidence="2" id="KW-1185">Reference proteome</keyword>